<feature type="compositionally biased region" description="Polar residues" evidence="1">
    <location>
        <begin position="938"/>
        <end position="949"/>
    </location>
</feature>
<dbReference type="EMBL" id="LAVV01013105">
    <property type="protein sequence ID" value="KNZ45978.1"/>
    <property type="molecule type" value="Genomic_DNA"/>
</dbReference>
<feature type="domain" description="Alpha/beta hydrolase fold-3" evidence="2">
    <location>
        <begin position="542"/>
        <end position="619"/>
    </location>
</feature>
<feature type="region of interest" description="Disordered" evidence="1">
    <location>
        <begin position="727"/>
        <end position="784"/>
    </location>
</feature>
<dbReference type="PANTHER" id="PTHR23025">
    <property type="entry name" value="TRIACYLGLYCEROL LIPASE"/>
    <property type="match status" value="1"/>
</dbReference>
<feature type="compositionally biased region" description="Basic and acidic residues" evidence="1">
    <location>
        <begin position="450"/>
        <end position="463"/>
    </location>
</feature>
<accession>A0A0L6UBQ6</accession>
<evidence type="ECO:0000256" key="1">
    <source>
        <dbReference type="SAM" id="MobiDB-lite"/>
    </source>
</evidence>
<feature type="domain" description="Alpha/beta hydrolase fold-3" evidence="2">
    <location>
        <begin position="249"/>
        <end position="367"/>
    </location>
</feature>
<gene>
    <name evidence="3" type="ORF">VP01_764g4</name>
</gene>
<dbReference type="OrthoDB" id="5570009at2759"/>
<dbReference type="AlphaFoldDB" id="A0A0L6UBQ6"/>
<dbReference type="GO" id="GO:0005829">
    <property type="term" value="C:cytosol"/>
    <property type="evidence" value="ECO:0007669"/>
    <property type="project" value="TreeGrafter"/>
</dbReference>
<dbReference type="STRING" id="27349.A0A0L6UBQ6"/>
<evidence type="ECO:0000313" key="4">
    <source>
        <dbReference type="Proteomes" id="UP000037035"/>
    </source>
</evidence>
<dbReference type="GO" id="GO:0019433">
    <property type="term" value="P:triglyceride catabolic process"/>
    <property type="evidence" value="ECO:0007669"/>
    <property type="project" value="TreeGrafter"/>
</dbReference>
<sequence length="949" mass="106144">MTERPDFTCESRDLRPVDRRSKITNHIYRFLNMIDHLLGRPSVSWRRTQVILVLLFWVWRLRSGDPSGPAGVKQLNNRFKRFTPWQISVTLLTCLYGIRHWDTLVGLAAPEPLARLYSRGFYRSTWINTALDAGFATAAPIPLKWLRDILSILFSGYYLIYANEADEKLRRYRAVPTVEVLRITWEKTSNPIIQFFTRTHRPSIPIKRKFIFPRPYGSKYTKPITCWLYSARSDLELVRTKNLILDVPGGGFIAMSPTHHEERIIHWTIKTGTPILSIDYCKAPEYPFPYAIHECMDVYRLIQESKGRVIGMGRDMVDIVLTGDSAGANLSAAMIISIIESSPGSPFHGLPLPVGIIWLYAALDFNFTSWMSPENLRILRRGNSSSNLPDGILEAKSHLNHKSPLSVVDDRVKHHEIELTSREMKKKFRKSFANLPGMVATWKRALTPKDETSNAFDDNKGDTADLGEELTNSPATVDNEKSLGERVLFHEEEFSKCETSVDAGQQTLKVPEESSPAGLAHPKAHSQRKAFGTHLTMTSRTGFFNDRIISPSMMRCMAICYVGPRNAPDLTKDHHISPIFTPSSILAQFPPVYLVCGEKDPFVDDTVIMAGKIREAKQQRKREAVLNYQKGNGDFNFTPPRKLDPILEEEEGDWVQMRIFEGWSHGFGQMLALLPEVRTALDLTADFISSAFQKHDARTPVTTTTSLHVPSSSSVARVLKVQAEPTSESFDDEALTFTPRLRPRAESGSRSSSPSPRVLNNRPSRSGTGLLGGLSGSPTQRPLLPSLRISQGLSESSKEISLATPTIGHGTFSPERASPKALVDYNVASAAAIVTPPVLPTEPTAILSNRKEGSMLDDHYDLLHRRREEAGYGLPPMKTPEDHFKPLELSSSNSYASVEGRLNSDVVQGQYVGEEDLLERRWKDASYGITHQPPPESNPSGSVTSDGDG</sequence>
<feature type="region of interest" description="Disordered" evidence="1">
    <location>
        <begin position="923"/>
        <end position="949"/>
    </location>
</feature>
<dbReference type="PANTHER" id="PTHR23025:SF3">
    <property type="entry name" value="HORMONE-SENSITIVE LIPASE"/>
    <property type="match status" value="1"/>
</dbReference>
<comment type="caution">
    <text evidence="3">The sequence shown here is derived from an EMBL/GenBank/DDBJ whole genome shotgun (WGS) entry which is preliminary data.</text>
</comment>
<evidence type="ECO:0000259" key="2">
    <source>
        <dbReference type="Pfam" id="PF07859"/>
    </source>
</evidence>
<dbReference type="InterPro" id="IPR013094">
    <property type="entry name" value="AB_hydrolase_3"/>
</dbReference>
<dbReference type="Pfam" id="PF07859">
    <property type="entry name" value="Abhydrolase_3"/>
    <property type="match status" value="2"/>
</dbReference>
<dbReference type="Proteomes" id="UP000037035">
    <property type="component" value="Unassembled WGS sequence"/>
</dbReference>
<organism evidence="3 4">
    <name type="scientific">Puccinia sorghi</name>
    <dbReference type="NCBI Taxonomy" id="27349"/>
    <lineage>
        <taxon>Eukaryota</taxon>
        <taxon>Fungi</taxon>
        <taxon>Dikarya</taxon>
        <taxon>Basidiomycota</taxon>
        <taxon>Pucciniomycotina</taxon>
        <taxon>Pucciniomycetes</taxon>
        <taxon>Pucciniales</taxon>
        <taxon>Pucciniaceae</taxon>
        <taxon>Puccinia</taxon>
    </lineage>
</organism>
<dbReference type="GO" id="GO:0004806">
    <property type="term" value="F:triacylglycerol lipase activity"/>
    <property type="evidence" value="ECO:0007669"/>
    <property type="project" value="TreeGrafter"/>
</dbReference>
<dbReference type="Gene3D" id="3.40.50.1820">
    <property type="entry name" value="alpha/beta hydrolase"/>
    <property type="match status" value="2"/>
</dbReference>
<dbReference type="VEuPathDB" id="FungiDB:VP01_764g4"/>
<protein>
    <recommendedName>
        <fullName evidence="2">Alpha/beta hydrolase fold-3 domain-containing protein</fullName>
    </recommendedName>
</protein>
<proteinExistence type="predicted"/>
<feature type="region of interest" description="Disordered" evidence="1">
    <location>
        <begin position="450"/>
        <end position="479"/>
    </location>
</feature>
<dbReference type="GO" id="GO:0004771">
    <property type="term" value="F:sterol ester esterase activity"/>
    <property type="evidence" value="ECO:0007669"/>
    <property type="project" value="TreeGrafter"/>
</dbReference>
<keyword evidence="4" id="KW-1185">Reference proteome</keyword>
<name>A0A0L6UBQ6_9BASI</name>
<evidence type="ECO:0000313" key="3">
    <source>
        <dbReference type="EMBL" id="KNZ45978.1"/>
    </source>
</evidence>
<reference evidence="3 4" key="1">
    <citation type="submission" date="2015-08" db="EMBL/GenBank/DDBJ databases">
        <title>Next Generation Sequencing and Analysis of the Genome of Puccinia sorghi L Schw, the Causal Agent of Maize Common Rust.</title>
        <authorList>
            <person name="Rochi L."/>
            <person name="Burguener G."/>
            <person name="Darino M."/>
            <person name="Turjanski A."/>
            <person name="Kreff E."/>
            <person name="Dieguez M.J."/>
            <person name="Sacco F."/>
        </authorList>
    </citation>
    <scope>NUCLEOTIDE SEQUENCE [LARGE SCALE GENOMIC DNA]</scope>
    <source>
        <strain evidence="3 4">RO10H11247</strain>
    </source>
</reference>
<dbReference type="InterPro" id="IPR029058">
    <property type="entry name" value="AB_hydrolase_fold"/>
</dbReference>
<feature type="compositionally biased region" description="Low complexity" evidence="1">
    <location>
        <begin position="746"/>
        <end position="768"/>
    </location>
</feature>
<dbReference type="SUPFAM" id="SSF53474">
    <property type="entry name" value="alpha/beta-Hydrolases"/>
    <property type="match status" value="1"/>
</dbReference>